<dbReference type="SUPFAM" id="SSF141868">
    <property type="entry name" value="EAL domain-like"/>
    <property type="match status" value="1"/>
</dbReference>
<sequence>MTARPSLPPDPGTNDPGPCGTIDAPAPPAPHPGFADMKRRLASQPPLDEWIDIQQDRAVGILEHGRFETRFTALLDLQRTGGDTSGTTAAHGHAAHPGWRAQSLAFDRTAVLVSSAALFASIGKTSLLLSLDRMTRALHAINFFASGREGLLFLPVHERLLNGVRHDHGRYFAAVLVALGIDAARVVIEIPRACATHAPFLDYLVRSYRGHGFKVAVNVSRPDGILAAPPSNLPDFMIAEMGSATDESRIPAWIASLDEAAARGATTRCRLIVDGVEDDTALARLRKHALRYAFAPAAR</sequence>
<feature type="compositionally biased region" description="Pro residues" evidence="1">
    <location>
        <begin position="1"/>
        <end position="11"/>
    </location>
</feature>
<evidence type="ECO:0000313" key="3">
    <source>
        <dbReference type="Proteomes" id="UP001082899"/>
    </source>
</evidence>
<gene>
    <name evidence="2" type="ORF">OVY01_04790</name>
</gene>
<keyword evidence="3" id="KW-1185">Reference proteome</keyword>
<evidence type="ECO:0000313" key="2">
    <source>
        <dbReference type="EMBL" id="MCY0386564.1"/>
    </source>
</evidence>
<feature type="region of interest" description="Disordered" evidence="1">
    <location>
        <begin position="1"/>
        <end position="37"/>
    </location>
</feature>
<name>A0ABT3ZJ66_9BURK</name>
<evidence type="ECO:0000256" key="1">
    <source>
        <dbReference type="SAM" id="MobiDB-lite"/>
    </source>
</evidence>
<protein>
    <recommendedName>
        <fullName evidence="4">EAL domain-containing protein</fullName>
    </recommendedName>
</protein>
<comment type="caution">
    <text evidence="2">The sequence shown here is derived from an EMBL/GenBank/DDBJ whole genome shotgun (WGS) entry which is preliminary data.</text>
</comment>
<dbReference type="InterPro" id="IPR035919">
    <property type="entry name" value="EAL_sf"/>
</dbReference>
<accession>A0ABT3ZJ66</accession>
<evidence type="ECO:0008006" key="4">
    <source>
        <dbReference type="Google" id="ProtNLM"/>
    </source>
</evidence>
<reference evidence="2" key="1">
    <citation type="submission" date="2022-11" db="EMBL/GenBank/DDBJ databases">
        <title>Robbsia betulipollinis sp. nov., isolated from pollen of birch (Betula pendula).</title>
        <authorList>
            <person name="Shi H."/>
            <person name="Ambika Manirajan B."/>
            <person name="Ratering S."/>
            <person name="Geissler-Plaum R."/>
            <person name="Schnell S."/>
        </authorList>
    </citation>
    <scope>NUCLEOTIDE SEQUENCE</scope>
    <source>
        <strain evidence="2">Bb-Pol-6</strain>
    </source>
</reference>
<dbReference type="RefSeq" id="WP_267846054.1">
    <property type="nucleotide sequence ID" value="NZ_JAPMXC010000001.1"/>
</dbReference>
<proteinExistence type="predicted"/>
<organism evidence="2 3">
    <name type="scientific">Robbsia betulipollinis</name>
    <dbReference type="NCBI Taxonomy" id="2981849"/>
    <lineage>
        <taxon>Bacteria</taxon>
        <taxon>Pseudomonadati</taxon>
        <taxon>Pseudomonadota</taxon>
        <taxon>Betaproteobacteria</taxon>
        <taxon>Burkholderiales</taxon>
        <taxon>Burkholderiaceae</taxon>
        <taxon>Robbsia</taxon>
    </lineage>
</organism>
<dbReference type="EMBL" id="JAPMXC010000001">
    <property type="protein sequence ID" value="MCY0386564.1"/>
    <property type="molecule type" value="Genomic_DNA"/>
</dbReference>
<dbReference type="Proteomes" id="UP001082899">
    <property type="component" value="Unassembled WGS sequence"/>
</dbReference>